<comment type="similarity">
    <text evidence="1 5">Belongs to the FliD family.</text>
</comment>
<dbReference type="PANTHER" id="PTHR30288">
    <property type="entry name" value="FLAGELLAR CAP/ASSEMBLY PROTEIN FLID"/>
    <property type="match status" value="1"/>
</dbReference>
<sequence>MTAIDGLVSGLQTADLIDSLITLQSGTQTLLKTKQTTASSLVTALQSLNTKVASLAEHSAKVAKASSWTAVTAKSSATGATATSSASAQPGTLSLRVGAVAASQSSLVTLPAAAEHAADAPVFTVTRGGTTTTVTAASTSVPDVVEAFNASGTGVRATAIKVPEVDADGNATGASTYRLQLTGTDTGATNAFTVAYAAADGTSHGLDLQQVRAASDAAITLFPGSAAEQTVTSSSNTFTGLMTGVDVTVSAVTKADAEPVTITVERDTSALRALASGIVSNLTAVLGDITSRTASTTSTASDGGSVVKGGLFSGDATIRGLQQALLSQASLPVGGTSPSDVGVVIGRDGTFTFDAEKFDAALAADPARVQAVLTGVAERLATTAKGASDPATGSLTLSVQSQQSLVKDLGTQITDWDDRLAARRESLERTYATLETTLSNLQSQSSYLASQIASLTTSSSR</sequence>
<evidence type="ECO:0000313" key="8">
    <source>
        <dbReference type="EMBL" id="MBT0993085.1"/>
    </source>
</evidence>
<feature type="domain" description="Flagellar hook-associated protein 2 C-terminal" evidence="7">
    <location>
        <begin position="215"/>
        <end position="442"/>
    </location>
</feature>
<protein>
    <recommendedName>
        <fullName evidence="5">Flagellar hook-associated protein 2</fullName>
        <shortName evidence="5">HAP2</shortName>
    </recommendedName>
    <alternativeName>
        <fullName evidence="5">Flagellar cap protein</fullName>
    </alternativeName>
</protein>
<feature type="domain" description="Flagellar hook-associated protein 2 N-terminal" evidence="6">
    <location>
        <begin position="9"/>
        <end position="104"/>
    </location>
</feature>
<evidence type="ECO:0000313" key="9">
    <source>
        <dbReference type="Proteomes" id="UP000722125"/>
    </source>
</evidence>
<keyword evidence="8" id="KW-0282">Flagellum</keyword>
<dbReference type="EMBL" id="JAHBOH010000001">
    <property type="protein sequence ID" value="MBT0993085.1"/>
    <property type="molecule type" value="Genomic_DNA"/>
</dbReference>
<keyword evidence="8" id="KW-0969">Cilium</keyword>
<dbReference type="Pfam" id="PF02465">
    <property type="entry name" value="FliD_N"/>
    <property type="match status" value="1"/>
</dbReference>
<keyword evidence="8" id="KW-0966">Cell projection</keyword>
<dbReference type="InterPro" id="IPR040026">
    <property type="entry name" value="FliD"/>
</dbReference>
<dbReference type="InterPro" id="IPR003481">
    <property type="entry name" value="FliD_N"/>
</dbReference>
<comment type="subunit">
    <text evidence="2 5">Homopentamer.</text>
</comment>
<evidence type="ECO:0000256" key="3">
    <source>
        <dbReference type="ARBA" id="ARBA00023054"/>
    </source>
</evidence>
<comment type="caution">
    <text evidence="8">The sequence shown here is derived from an EMBL/GenBank/DDBJ whole genome shotgun (WGS) entry which is preliminary data.</text>
</comment>
<evidence type="ECO:0000256" key="4">
    <source>
        <dbReference type="ARBA" id="ARBA00023143"/>
    </source>
</evidence>
<organism evidence="8 9">
    <name type="scientific">Cellulomonas fulva</name>
    <dbReference type="NCBI Taxonomy" id="2835530"/>
    <lineage>
        <taxon>Bacteria</taxon>
        <taxon>Bacillati</taxon>
        <taxon>Actinomycetota</taxon>
        <taxon>Actinomycetes</taxon>
        <taxon>Micrococcales</taxon>
        <taxon>Cellulomonadaceae</taxon>
        <taxon>Cellulomonas</taxon>
    </lineage>
</organism>
<name>A0ABS5TVC9_9CELL</name>
<accession>A0ABS5TVC9</accession>
<evidence type="ECO:0000259" key="6">
    <source>
        <dbReference type="Pfam" id="PF02465"/>
    </source>
</evidence>
<dbReference type="Proteomes" id="UP000722125">
    <property type="component" value="Unassembled WGS sequence"/>
</dbReference>
<evidence type="ECO:0000259" key="7">
    <source>
        <dbReference type="Pfam" id="PF07195"/>
    </source>
</evidence>
<keyword evidence="5" id="KW-0964">Secreted</keyword>
<keyword evidence="3" id="KW-0175">Coiled coil</keyword>
<evidence type="ECO:0000256" key="2">
    <source>
        <dbReference type="ARBA" id="ARBA00011255"/>
    </source>
</evidence>
<gene>
    <name evidence="8" type="primary">fliD</name>
    <name evidence="8" type="ORF">KIN34_02100</name>
</gene>
<keyword evidence="9" id="KW-1185">Reference proteome</keyword>
<proteinExistence type="inferred from homology"/>
<dbReference type="InterPro" id="IPR010809">
    <property type="entry name" value="FliD_C"/>
</dbReference>
<reference evidence="8 9" key="1">
    <citation type="submission" date="2021-05" db="EMBL/GenBank/DDBJ databases">
        <title>Description of Cellulomonas sp. DKR-3 sp. nov.</title>
        <authorList>
            <person name="Dahal R.H."/>
            <person name="Chaudhary D.K."/>
        </authorList>
    </citation>
    <scope>NUCLEOTIDE SEQUENCE [LARGE SCALE GENOMIC DNA]</scope>
    <source>
        <strain evidence="8 9">DKR-3</strain>
    </source>
</reference>
<evidence type="ECO:0000256" key="5">
    <source>
        <dbReference type="RuleBase" id="RU362066"/>
    </source>
</evidence>
<dbReference type="PANTHER" id="PTHR30288:SF0">
    <property type="entry name" value="FLAGELLAR HOOK-ASSOCIATED PROTEIN 2"/>
    <property type="match status" value="1"/>
</dbReference>
<evidence type="ECO:0000256" key="1">
    <source>
        <dbReference type="ARBA" id="ARBA00009764"/>
    </source>
</evidence>
<comment type="function">
    <text evidence="5">Required for morphogenesis and for the elongation of the flagellar filament by facilitating polymerization of the flagellin monomers at the tip of growing filament. Forms a capping structure, which prevents flagellin subunits (transported through the central channel of the flagellum) from leaking out without polymerization at the distal end.</text>
</comment>
<dbReference type="RefSeq" id="WP_214346071.1">
    <property type="nucleotide sequence ID" value="NZ_JAHBOH010000001.1"/>
</dbReference>
<comment type="subcellular location">
    <subcellularLocation>
        <location evidence="5">Secreted</location>
    </subcellularLocation>
    <subcellularLocation>
        <location evidence="5">Bacterial flagellum</location>
    </subcellularLocation>
</comment>
<keyword evidence="4 5" id="KW-0975">Bacterial flagellum</keyword>
<dbReference type="Pfam" id="PF07195">
    <property type="entry name" value="FliD_C"/>
    <property type="match status" value="1"/>
</dbReference>